<dbReference type="PANTHER" id="PTHR47094:SF1">
    <property type="entry name" value="RING-TYPE E3 UBIQUITIN TRANSFERASE"/>
    <property type="match status" value="1"/>
</dbReference>
<evidence type="ECO:0000256" key="5">
    <source>
        <dbReference type="SAM" id="MobiDB-lite"/>
    </source>
</evidence>
<evidence type="ECO:0000256" key="1">
    <source>
        <dbReference type="ARBA" id="ARBA00022723"/>
    </source>
</evidence>
<dbReference type="GO" id="GO:0061630">
    <property type="term" value="F:ubiquitin protein ligase activity"/>
    <property type="evidence" value="ECO:0007669"/>
    <property type="project" value="InterPro"/>
</dbReference>
<dbReference type="GO" id="GO:0008270">
    <property type="term" value="F:zinc ion binding"/>
    <property type="evidence" value="ECO:0007669"/>
    <property type="project" value="UniProtKB-KW"/>
</dbReference>
<feature type="domain" description="RING-type" evidence="6">
    <location>
        <begin position="288"/>
        <end position="328"/>
    </location>
</feature>
<gene>
    <name evidence="7" type="ORF">IFR04_001679</name>
</gene>
<dbReference type="AlphaFoldDB" id="A0A8H7WHY5"/>
<accession>A0A8H7WHY5</accession>
<keyword evidence="8" id="KW-1185">Reference proteome</keyword>
<dbReference type="EMBL" id="JAFJYH010000013">
    <property type="protein sequence ID" value="KAG4425112.1"/>
    <property type="molecule type" value="Genomic_DNA"/>
</dbReference>
<keyword evidence="3" id="KW-0862">Zinc</keyword>
<dbReference type="PROSITE" id="PS50089">
    <property type="entry name" value="ZF_RING_2"/>
    <property type="match status" value="1"/>
</dbReference>
<evidence type="ECO:0000256" key="3">
    <source>
        <dbReference type="ARBA" id="ARBA00022833"/>
    </source>
</evidence>
<dbReference type="OrthoDB" id="6270329at2759"/>
<evidence type="ECO:0000256" key="2">
    <source>
        <dbReference type="ARBA" id="ARBA00022771"/>
    </source>
</evidence>
<evidence type="ECO:0000313" key="8">
    <source>
        <dbReference type="Proteomes" id="UP000664132"/>
    </source>
</evidence>
<dbReference type="InterPro" id="IPR013083">
    <property type="entry name" value="Znf_RING/FYVE/PHD"/>
</dbReference>
<dbReference type="Gene3D" id="3.30.40.10">
    <property type="entry name" value="Zinc/RING finger domain, C3HC4 (zinc finger)"/>
    <property type="match status" value="1"/>
</dbReference>
<organism evidence="7 8">
    <name type="scientific">Cadophora malorum</name>
    <dbReference type="NCBI Taxonomy" id="108018"/>
    <lineage>
        <taxon>Eukaryota</taxon>
        <taxon>Fungi</taxon>
        <taxon>Dikarya</taxon>
        <taxon>Ascomycota</taxon>
        <taxon>Pezizomycotina</taxon>
        <taxon>Leotiomycetes</taxon>
        <taxon>Helotiales</taxon>
        <taxon>Ploettnerulaceae</taxon>
        <taxon>Cadophora</taxon>
    </lineage>
</organism>
<dbReference type="PROSITE" id="PS00518">
    <property type="entry name" value="ZF_RING_1"/>
    <property type="match status" value="1"/>
</dbReference>
<dbReference type="InterPro" id="IPR001841">
    <property type="entry name" value="Znf_RING"/>
</dbReference>
<proteinExistence type="predicted"/>
<feature type="compositionally biased region" description="Polar residues" evidence="5">
    <location>
        <begin position="179"/>
        <end position="195"/>
    </location>
</feature>
<dbReference type="SMART" id="SM00184">
    <property type="entry name" value="RING"/>
    <property type="match status" value="1"/>
</dbReference>
<dbReference type="Pfam" id="PF13920">
    <property type="entry name" value="zf-C3HC4_3"/>
    <property type="match status" value="1"/>
</dbReference>
<protein>
    <recommendedName>
        <fullName evidence="6">RING-type domain-containing protein</fullName>
    </recommendedName>
</protein>
<dbReference type="InterPro" id="IPR049627">
    <property type="entry name" value="SLX8"/>
</dbReference>
<dbReference type="GO" id="GO:0033768">
    <property type="term" value="C:SUMO-targeted ubiquitin ligase complex"/>
    <property type="evidence" value="ECO:0007669"/>
    <property type="project" value="TreeGrafter"/>
</dbReference>
<feature type="compositionally biased region" description="Low complexity" evidence="5">
    <location>
        <begin position="57"/>
        <end position="70"/>
    </location>
</feature>
<evidence type="ECO:0000313" key="7">
    <source>
        <dbReference type="EMBL" id="KAG4425112.1"/>
    </source>
</evidence>
<dbReference type="PANTHER" id="PTHR47094">
    <property type="entry name" value="ELFLESS, ISOFORM B"/>
    <property type="match status" value="1"/>
</dbReference>
<dbReference type="InterPro" id="IPR017907">
    <property type="entry name" value="Znf_RING_CS"/>
</dbReference>
<feature type="region of interest" description="Disordered" evidence="5">
    <location>
        <begin position="1"/>
        <end position="243"/>
    </location>
</feature>
<keyword evidence="1" id="KW-0479">Metal-binding</keyword>
<dbReference type="SUPFAM" id="SSF57850">
    <property type="entry name" value="RING/U-box"/>
    <property type="match status" value="1"/>
</dbReference>
<comment type="caution">
    <text evidence="7">The sequence shown here is derived from an EMBL/GenBank/DDBJ whole genome shotgun (WGS) entry which is preliminary data.</text>
</comment>
<feature type="compositionally biased region" description="Polar residues" evidence="5">
    <location>
        <begin position="78"/>
        <end position="93"/>
    </location>
</feature>
<feature type="compositionally biased region" description="Polar residues" evidence="5">
    <location>
        <begin position="13"/>
        <end position="29"/>
    </location>
</feature>
<dbReference type="GO" id="GO:0006511">
    <property type="term" value="P:ubiquitin-dependent protein catabolic process"/>
    <property type="evidence" value="ECO:0007669"/>
    <property type="project" value="TreeGrafter"/>
</dbReference>
<sequence length="365" mass="40132">MSFNPFRRFAVPESSNESSTQGSPAGRNSRSNEHRQNSNSNSPFGLFGSDQAEDEPSPWSASSSGSGYNSLTLPPINPDNSYNELPSFNNSQYFDALPRVQSPNSFLASQSRNTAGNADTNSRPRSRTSQTNQEPPPSNQQQRRYNRPISQYIVAGSESPDPFGDLDFIDLSPPPGDILSQSTRQSSFVDLTESSPAAMAPASRKRKAPSPEQERTSKVARSDSSKTSRPSSAAGTKKEMSEVQTIDLVDVEDKKDYDERMAKEQAEMIKRQNQEAATKSVKLAEFQCIICMDQPTDLTVTYCGHLFCSECLHQALHAGDKKCCPVCRSNIAAKKVGGKQPKNGVFHLEMKFMTAKKKGKQAVRN</sequence>
<feature type="compositionally biased region" description="Basic and acidic residues" evidence="5">
    <location>
        <begin position="212"/>
        <end position="226"/>
    </location>
</feature>
<keyword evidence="2 4" id="KW-0863">Zinc-finger</keyword>
<name>A0A8H7WHY5_9HELO</name>
<dbReference type="GO" id="GO:0032183">
    <property type="term" value="F:SUMO binding"/>
    <property type="evidence" value="ECO:0007669"/>
    <property type="project" value="TreeGrafter"/>
</dbReference>
<dbReference type="Proteomes" id="UP000664132">
    <property type="component" value="Unassembled WGS sequence"/>
</dbReference>
<dbReference type="GO" id="GO:0140082">
    <property type="term" value="F:SUMO-ubiquitin ligase activity"/>
    <property type="evidence" value="ECO:0007669"/>
    <property type="project" value="TreeGrafter"/>
</dbReference>
<feature type="compositionally biased region" description="Polar residues" evidence="5">
    <location>
        <begin position="101"/>
        <end position="143"/>
    </location>
</feature>
<evidence type="ECO:0000259" key="6">
    <source>
        <dbReference type="PROSITE" id="PS50089"/>
    </source>
</evidence>
<reference evidence="7" key="1">
    <citation type="submission" date="2021-02" db="EMBL/GenBank/DDBJ databases">
        <title>Genome sequence Cadophora malorum strain M34.</title>
        <authorList>
            <person name="Stefanovic E."/>
            <person name="Vu D."/>
            <person name="Scully C."/>
            <person name="Dijksterhuis J."/>
            <person name="Roader J."/>
            <person name="Houbraken J."/>
        </authorList>
    </citation>
    <scope>NUCLEOTIDE SEQUENCE</scope>
    <source>
        <strain evidence="7">M34</strain>
    </source>
</reference>
<evidence type="ECO:0000256" key="4">
    <source>
        <dbReference type="PROSITE-ProRule" id="PRU00175"/>
    </source>
</evidence>